<comment type="catalytic activity">
    <reaction evidence="1">
        <text>a 4-O-methyl-thymidine in DNA + L-cysteinyl-[protein] = a thymidine in DNA + S-methyl-L-cysteinyl-[protein]</text>
        <dbReference type="Rhea" id="RHEA:53428"/>
        <dbReference type="Rhea" id="RHEA-COMP:10131"/>
        <dbReference type="Rhea" id="RHEA-COMP:10132"/>
        <dbReference type="Rhea" id="RHEA-COMP:13555"/>
        <dbReference type="Rhea" id="RHEA-COMP:13556"/>
        <dbReference type="ChEBI" id="CHEBI:29950"/>
        <dbReference type="ChEBI" id="CHEBI:82612"/>
        <dbReference type="ChEBI" id="CHEBI:137386"/>
        <dbReference type="ChEBI" id="CHEBI:137387"/>
        <dbReference type="EC" id="2.1.1.63"/>
    </reaction>
</comment>
<dbReference type="GO" id="GO:0003908">
    <property type="term" value="F:methylated-DNA-[protein]-cysteine S-methyltransferase activity"/>
    <property type="evidence" value="ECO:0007669"/>
    <property type="project" value="UniProtKB-EC"/>
</dbReference>
<dbReference type="EMBL" id="JABAFA010000001">
    <property type="protein sequence ID" value="NMD98060.1"/>
    <property type="molecule type" value="Genomic_DNA"/>
</dbReference>
<dbReference type="Gene3D" id="3.30.160.70">
    <property type="entry name" value="Methylated DNA-protein cysteine methyltransferase domain"/>
    <property type="match status" value="1"/>
</dbReference>
<dbReference type="GO" id="GO:0032259">
    <property type="term" value="P:methylation"/>
    <property type="evidence" value="ECO:0007669"/>
    <property type="project" value="UniProtKB-KW"/>
</dbReference>
<dbReference type="InterPro" id="IPR014048">
    <property type="entry name" value="MethylDNA_cys_MeTrfase_DNA-bd"/>
</dbReference>
<evidence type="ECO:0000259" key="9">
    <source>
        <dbReference type="Pfam" id="PF01035"/>
    </source>
</evidence>
<accession>A0A848B1I4</accession>
<proteinExistence type="inferred from homology"/>
<keyword evidence="7" id="KW-0234">DNA repair</keyword>
<feature type="domain" description="Methylated-DNA-[protein]-cysteine S-methyltransferase DNA binding" evidence="9">
    <location>
        <begin position="70"/>
        <end position="149"/>
    </location>
</feature>
<dbReference type="InterPro" id="IPR036388">
    <property type="entry name" value="WH-like_DNA-bd_sf"/>
</dbReference>
<dbReference type="SUPFAM" id="SSF46767">
    <property type="entry name" value="Methylated DNA-protein cysteine methyltransferase, C-terminal domain"/>
    <property type="match status" value="1"/>
</dbReference>
<evidence type="ECO:0000256" key="3">
    <source>
        <dbReference type="ARBA" id="ARBA00011918"/>
    </source>
</evidence>
<reference evidence="11 12" key="1">
    <citation type="submission" date="2020-04" db="EMBL/GenBank/DDBJ databases">
        <authorList>
            <person name="Hitch T.C.A."/>
            <person name="Wylensek D."/>
            <person name="Clavel T."/>
        </authorList>
    </citation>
    <scope>NUCLEOTIDE SEQUENCE [LARGE SCALE GENOMIC DNA]</scope>
    <source>
        <strain evidence="11 12">PG-130-P53-12</strain>
    </source>
</reference>
<sequence length="152" mass="16831">MKGTIIYHSPACDMQLEWENDTVTALKPVATGIRSGAANELTALVFQQLNEYFKGTRKTFDFPYQLHGTPFQETVWAALREIPYGETRSYKDIAEAIGCPRAFRAVGMANHANPIFIAIPCHRVIGADGSLVGYGGGLGMKKLLLELERRNK</sequence>
<evidence type="ECO:0000256" key="6">
    <source>
        <dbReference type="ARBA" id="ARBA00022763"/>
    </source>
</evidence>
<dbReference type="NCBIfam" id="TIGR00589">
    <property type="entry name" value="ogt"/>
    <property type="match status" value="1"/>
</dbReference>
<comment type="catalytic activity">
    <reaction evidence="8">
        <text>a 6-O-methyl-2'-deoxyguanosine in DNA + L-cysteinyl-[protein] = S-methyl-L-cysteinyl-[protein] + a 2'-deoxyguanosine in DNA</text>
        <dbReference type="Rhea" id="RHEA:24000"/>
        <dbReference type="Rhea" id="RHEA-COMP:10131"/>
        <dbReference type="Rhea" id="RHEA-COMP:10132"/>
        <dbReference type="Rhea" id="RHEA-COMP:11367"/>
        <dbReference type="Rhea" id="RHEA-COMP:11368"/>
        <dbReference type="ChEBI" id="CHEBI:29950"/>
        <dbReference type="ChEBI" id="CHEBI:82612"/>
        <dbReference type="ChEBI" id="CHEBI:85445"/>
        <dbReference type="ChEBI" id="CHEBI:85448"/>
        <dbReference type="EC" id="2.1.1.63"/>
    </reaction>
</comment>
<dbReference type="FunFam" id="1.10.10.10:FF:000214">
    <property type="entry name" value="Methylated-DNA--protein-cysteine methyltransferase"/>
    <property type="match status" value="1"/>
</dbReference>
<dbReference type="SUPFAM" id="SSF53155">
    <property type="entry name" value="Methylated DNA-protein cysteine methyltransferase domain"/>
    <property type="match status" value="1"/>
</dbReference>
<dbReference type="Pfam" id="PF02870">
    <property type="entry name" value="Methyltransf_1N"/>
    <property type="match status" value="1"/>
</dbReference>
<dbReference type="PANTHER" id="PTHR10815:SF5">
    <property type="entry name" value="METHYLATED-DNA--PROTEIN-CYSTEINE METHYLTRANSFERASE"/>
    <property type="match status" value="1"/>
</dbReference>
<keyword evidence="4 11" id="KW-0489">Methyltransferase</keyword>
<dbReference type="PROSITE" id="PS00374">
    <property type="entry name" value="MGMT"/>
    <property type="match status" value="1"/>
</dbReference>
<organism evidence="11 12">
    <name type="scientific">Selenomonas bovis</name>
    <dbReference type="NCBI Taxonomy" id="416586"/>
    <lineage>
        <taxon>Bacteria</taxon>
        <taxon>Bacillati</taxon>
        <taxon>Bacillota</taxon>
        <taxon>Negativicutes</taxon>
        <taxon>Selenomonadales</taxon>
        <taxon>Selenomonadaceae</taxon>
        <taxon>Selenomonas</taxon>
    </lineage>
</organism>
<dbReference type="Pfam" id="PF01035">
    <property type="entry name" value="DNA_binding_1"/>
    <property type="match status" value="1"/>
</dbReference>
<evidence type="ECO:0000259" key="10">
    <source>
        <dbReference type="Pfam" id="PF02870"/>
    </source>
</evidence>
<keyword evidence="6" id="KW-0227">DNA damage</keyword>
<keyword evidence="12" id="KW-1185">Reference proteome</keyword>
<dbReference type="RefSeq" id="WP_170076905.1">
    <property type="nucleotide sequence ID" value="NZ_JABAFA010000001.1"/>
</dbReference>
<dbReference type="InterPro" id="IPR008332">
    <property type="entry name" value="MethylG_MeTrfase_N"/>
</dbReference>
<comment type="similarity">
    <text evidence="2">Belongs to the MGMT family.</text>
</comment>
<dbReference type="GO" id="GO:0006281">
    <property type="term" value="P:DNA repair"/>
    <property type="evidence" value="ECO:0007669"/>
    <property type="project" value="UniProtKB-KW"/>
</dbReference>
<feature type="domain" description="Methylguanine DNA methyltransferase ribonuclease-like" evidence="10">
    <location>
        <begin position="16"/>
        <end position="63"/>
    </location>
</feature>
<evidence type="ECO:0000256" key="1">
    <source>
        <dbReference type="ARBA" id="ARBA00001286"/>
    </source>
</evidence>
<dbReference type="Proteomes" id="UP000543804">
    <property type="component" value="Unassembled WGS sequence"/>
</dbReference>
<dbReference type="Gene3D" id="1.10.10.10">
    <property type="entry name" value="Winged helix-like DNA-binding domain superfamily/Winged helix DNA-binding domain"/>
    <property type="match status" value="1"/>
</dbReference>
<evidence type="ECO:0000313" key="11">
    <source>
        <dbReference type="EMBL" id="NMD98060.1"/>
    </source>
</evidence>
<gene>
    <name evidence="11" type="ORF">HF878_00980</name>
</gene>
<evidence type="ECO:0000256" key="2">
    <source>
        <dbReference type="ARBA" id="ARBA00008711"/>
    </source>
</evidence>
<evidence type="ECO:0000256" key="5">
    <source>
        <dbReference type="ARBA" id="ARBA00022679"/>
    </source>
</evidence>
<dbReference type="InterPro" id="IPR036217">
    <property type="entry name" value="MethylDNA_cys_MeTrfase_DNAb"/>
</dbReference>
<dbReference type="PANTHER" id="PTHR10815">
    <property type="entry name" value="METHYLATED-DNA--PROTEIN-CYSTEINE METHYLTRANSFERASE"/>
    <property type="match status" value="1"/>
</dbReference>
<keyword evidence="5 11" id="KW-0808">Transferase</keyword>
<evidence type="ECO:0000256" key="7">
    <source>
        <dbReference type="ARBA" id="ARBA00023204"/>
    </source>
</evidence>
<dbReference type="EC" id="2.1.1.63" evidence="3"/>
<evidence type="ECO:0000256" key="8">
    <source>
        <dbReference type="ARBA" id="ARBA00049348"/>
    </source>
</evidence>
<name>A0A848B1I4_9FIRM</name>
<evidence type="ECO:0000256" key="4">
    <source>
        <dbReference type="ARBA" id="ARBA00022603"/>
    </source>
</evidence>
<dbReference type="AlphaFoldDB" id="A0A848B1I4"/>
<dbReference type="CDD" id="cd06445">
    <property type="entry name" value="ATase"/>
    <property type="match status" value="1"/>
</dbReference>
<dbReference type="InterPro" id="IPR001497">
    <property type="entry name" value="MethylDNA_cys_MeTrfase_AS"/>
</dbReference>
<protein>
    <recommendedName>
        <fullName evidence="3">methylated-DNA--[protein]-cysteine S-methyltransferase</fullName>
        <ecNumber evidence="3">2.1.1.63</ecNumber>
    </recommendedName>
</protein>
<dbReference type="InterPro" id="IPR036631">
    <property type="entry name" value="MGMT_N_sf"/>
</dbReference>
<evidence type="ECO:0000313" key="12">
    <source>
        <dbReference type="Proteomes" id="UP000543804"/>
    </source>
</evidence>
<comment type="caution">
    <text evidence="11">The sequence shown here is derived from an EMBL/GenBank/DDBJ whole genome shotgun (WGS) entry which is preliminary data.</text>
</comment>